<comment type="similarity">
    <text evidence="1">Belongs to the DinB family.</text>
</comment>
<gene>
    <name evidence="4" type="ORF">WDJ50_07890</name>
</gene>
<accession>A0AAU6PZ46</accession>
<dbReference type="InterPro" id="IPR007837">
    <property type="entry name" value="DinB"/>
</dbReference>
<dbReference type="InterPro" id="IPR034660">
    <property type="entry name" value="DinB/YfiT-like"/>
</dbReference>
<dbReference type="SUPFAM" id="SSF109854">
    <property type="entry name" value="DinB/YfiT-like putative metalloenzymes"/>
    <property type="match status" value="1"/>
</dbReference>
<sequence>MSEETTLTNPTTLLKHWQGHRDLTRRTIEAFPEEAFEGHHAPGMRPFQVMALEILDMVDYQLDWFRTGKPNWGEGNNSQKPPSRAELLKRWDEQTLELAAEFPKVSTEMWLTPVDTPFGKMSPFKSVEYLIENEIHHRAQGFVYLRELGVTPPGFYERGDVTQE</sequence>
<evidence type="ECO:0000256" key="3">
    <source>
        <dbReference type="PIRSR" id="PIRSR607837-1"/>
    </source>
</evidence>
<keyword evidence="2 3" id="KW-0479">Metal-binding</keyword>
<dbReference type="EMBL" id="CP149782">
    <property type="protein sequence ID" value="WYF43354.1"/>
    <property type="molecule type" value="Genomic_DNA"/>
</dbReference>
<dbReference type="RefSeq" id="WP_339093958.1">
    <property type="nucleotide sequence ID" value="NZ_CP149782.1"/>
</dbReference>
<dbReference type="GO" id="GO:0046872">
    <property type="term" value="F:metal ion binding"/>
    <property type="evidence" value="ECO:0007669"/>
    <property type="project" value="UniProtKB-KW"/>
</dbReference>
<evidence type="ECO:0000256" key="1">
    <source>
        <dbReference type="ARBA" id="ARBA00008635"/>
    </source>
</evidence>
<dbReference type="Gene3D" id="1.20.120.450">
    <property type="entry name" value="dinb family like domain"/>
    <property type="match status" value="1"/>
</dbReference>
<dbReference type="Pfam" id="PF05163">
    <property type="entry name" value="DinB"/>
    <property type="match status" value="1"/>
</dbReference>
<evidence type="ECO:0000313" key="4">
    <source>
        <dbReference type="EMBL" id="WYF43354.1"/>
    </source>
</evidence>
<feature type="binding site" evidence="3">
    <location>
        <position position="137"/>
    </location>
    <ligand>
        <name>a divalent metal cation</name>
        <dbReference type="ChEBI" id="CHEBI:60240"/>
    </ligand>
</feature>
<dbReference type="AlphaFoldDB" id="A0AAU6PZ46"/>
<organism evidence="4">
    <name type="scientific">Deinococcus sp. VB142</name>
    <dbReference type="NCBI Taxonomy" id="3112952"/>
    <lineage>
        <taxon>Bacteria</taxon>
        <taxon>Thermotogati</taxon>
        <taxon>Deinococcota</taxon>
        <taxon>Deinococci</taxon>
        <taxon>Deinococcales</taxon>
        <taxon>Deinococcaceae</taxon>
        <taxon>Deinococcus</taxon>
    </lineage>
</organism>
<name>A0AAU6PZ46_9DEIO</name>
<proteinExistence type="inferred from homology"/>
<reference evidence="4" key="1">
    <citation type="submission" date="2024-03" db="EMBL/GenBank/DDBJ databases">
        <title>Deinococcus weizhi sp. nov., isolated from human skin.</title>
        <authorList>
            <person name="Wei Z."/>
            <person name="Tian F."/>
            <person name="Yang C."/>
            <person name="Xin L.T."/>
            <person name="Wen Z.J."/>
            <person name="Lan K.C."/>
            <person name="Yu L."/>
            <person name="Zhe W."/>
            <person name="Dan F.D."/>
            <person name="Jun W."/>
            <person name="Rui Z."/>
            <person name="Yong X.J."/>
            <person name="Ting Y."/>
            <person name="Wei X."/>
            <person name="Xu Z.G."/>
            <person name="Xin Z."/>
            <person name="Dong F.G."/>
            <person name="Ni X.M."/>
            <person name="Zheng M.G."/>
            <person name="Chun Y."/>
            <person name="Qian W.X."/>
        </authorList>
    </citation>
    <scope>NUCLEOTIDE SEQUENCE</scope>
    <source>
        <strain evidence="4">VB142</strain>
    </source>
</reference>
<protein>
    <submittedName>
        <fullName evidence="4">DinB family protein</fullName>
    </submittedName>
</protein>
<evidence type="ECO:0000256" key="2">
    <source>
        <dbReference type="ARBA" id="ARBA00022723"/>
    </source>
</evidence>